<dbReference type="SMART" id="SM00173">
    <property type="entry name" value="RAS"/>
    <property type="match status" value="1"/>
</dbReference>
<dbReference type="InterPro" id="IPR002083">
    <property type="entry name" value="MATH/TRAF_dom"/>
</dbReference>
<proteinExistence type="inferred from homology"/>
<gene>
    <name evidence="9" type="ORF">SSX86_023988</name>
</gene>
<evidence type="ECO:0000259" key="8">
    <source>
        <dbReference type="PROSITE" id="PS50144"/>
    </source>
</evidence>
<keyword evidence="4" id="KW-0472">Membrane</keyword>
<dbReference type="PROSITE" id="PS50144">
    <property type="entry name" value="MATH"/>
    <property type="match status" value="2"/>
</dbReference>
<comment type="similarity">
    <text evidence="1">Belongs to the small GTPase superfamily. Rab family.</text>
</comment>
<dbReference type="SMART" id="SM00174">
    <property type="entry name" value="RHO"/>
    <property type="match status" value="1"/>
</dbReference>
<evidence type="ECO:0000313" key="10">
    <source>
        <dbReference type="Proteomes" id="UP001408789"/>
    </source>
</evidence>
<dbReference type="PANTHER" id="PTHR46162">
    <property type="entry name" value="TRAF-LIKE FAMILY PROTEIN"/>
    <property type="match status" value="1"/>
</dbReference>
<keyword evidence="6" id="KW-0636">Prenylation</keyword>
<evidence type="ECO:0000256" key="6">
    <source>
        <dbReference type="ARBA" id="ARBA00023289"/>
    </source>
</evidence>
<sequence>MYAVLANLCRVFRGSAKDYLQRMDLIGCYSEKTKDIEMSAGLASLLKKQITQFDPALTFKINMTTTSRREQDNIIFKIILIGDPSVGKTNLLSRFCHNKFTLESNSTVGIESTATTLIIDGRPVTAQIFDTSGHTKPRAYTEAYFRGAAGALLVYDVTKHITFVNTQKWLADLRNQADPNVDVMLVGNKSDVRHSVMVSSEVGKSFAEKESLCFVETSALRATNVEKAFTELVERLYRDQVSRKKDMEAHETMALSRSVSISSGNNEPAHYKLKIEAFSLLSEAGIENYESDVFEASGYKWKLEVYPKGSKKELVSDHISVYLVICDTENLEKDWEVHVYFKIFIYDHIRHNYLTIQGGDGERTRFHEKKTRWGFRKLISLDSFTEAENGYLFGDSCEFGAEVFVVPKYTQKDQCLSMMKPPVTMNTHLWTISSFSILKEEALYSEDFKIGKVKWKLSLYPKGFKTGKNTNLSIFLRPYDVGPASEEWKVYAKFKILVKNQNADGTDKTEEADHWFSKTTDGWGFPCFMLLSDLHDYKKGFLSNDTLIVEAKILIVGILKHLV</sequence>
<dbReference type="SUPFAM" id="SSF52540">
    <property type="entry name" value="P-loop containing nucleoside triphosphate hydrolases"/>
    <property type="match status" value="1"/>
</dbReference>
<dbReference type="GO" id="GO:0005525">
    <property type="term" value="F:GTP binding"/>
    <property type="evidence" value="ECO:0007669"/>
    <property type="project" value="UniProtKB-KW"/>
</dbReference>
<dbReference type="InterPro" id="IPR027417">
    <property type="entry name" value="P-loop_NTPase"/>
</dbReference>
<dbReference type="SMART" id="SM00061">
    <property type="entry name" value="MATH"/>
    <property type="match status" value="2"/>
</dbReference>
<dbReference type="CDD" id="cd00121">
    <property type="entry name" value="MATH"/>
    <property type="match status" value="2"/>
</dbReference>
<dbReference type="GO" id="GO:0003924">
    <property type="term" value="F:GTPase activity"/>
    <property type="evidence" value="ECO:0007669"/>
    <property type="project" value="InterPro"/>
</dbReference>
<protein>
    <recommendedName>
        <fullName evidence="8">MATH domain-containing protein</fullName>
    </recommendedName>
</protein>
<evidence type="ECO:0000256" key="1">
    <source>
        <dbReference type="ARBA" id="ARBA00006270"/>
    </source>
</evidence>
<name>A0AAP0GP98_9ASTR</name>
<keyword evidence="10" id="KW-1185">Reference proteome</keyword>
<dbReference type="FunFam" id="3.40.50.300:FF:000274">
    <property type="entry name" value="ras-related protein RABA5a"/>
    <property type="match status" value="1"/>
</dbReference>
<comment type="caution">
    <text evidence="9">The sequence shown here is derived from an EMBL/GenBank/DDBJ whole genome shotgun (WGS) entry which is preliminary data.</text>
</comment>
<keyword evidence="3" id="KW-0342">GTP-binding</keyword>
<dbReference type="InterPro" id="IPR008974">
    <property type="entry name" value="TRAF-like"/>
</dbReference>
<dbReference type="InterPro" id="IPR001806">
    <property type="entry name" value="Small_GTPase"/>
</dbReference>
<dbReference type="PROSITE" id="PS51419">
    <property type="entry name" value="RAB"/>
    <property type="match status" value="1"/>
</dbReference>
<evidence type="ECO:0000256" key="4">
    <source>
        <dbReference type="ARBA" id="ARBA00023136"/>
    </source>
</evidence>
<organism evidence="9 10">
    <name type="scientific">Deinandra increscens subsp. villosa</name>
    <dbReference type="NCBI Taxonomy" id="3103831"/>
    <lineage>
        <taxon>Eukaryota</taxon>
        <taxon>Viridiplantae</taxon>
        <taxon>Streptophyta</taxon>
        <taxon>Embryophyta</taxon>
        <taxon>Tracheophyta</taxon>
        <taxon>Spermatophyta</taxon>
        <taxon>Magnoliopsida</taxon>
        <taxon>eudicotyledons</taxon>
        <taxon>Gunneridae</taxon>
        <taxon>Pentapetalae</taxon>
        <taxon>asterids</taxon>
        <taxon>campanulids</taxon>
        <taxon>Asterales</taxon>
        <taxon>Asteraceae</taxon>
        <taxon>Asteroideae</taxon>
        <taxon>Heliantheae alliance</taxon>
        <taxon>Madieae</taxon>
        <taxon>Madiinae</taxon>
        <taxon>Deinandra</taxon>
    </lineage>
</organism>
<dbReference type="SMART" id="SM00176">
    <property type="entry name" value="RAN"/>
    <property type="match status" value="1"/>
</dbReference>
<dbReference type="NCBIfam" id="TIGR00231">
    <property type="entry name" value="small_GTP"/>
    <property type="match status" value="1"/>
</dbReference>
<dbReference type="EMBL" id="JBCNJP010000024">
    <property type="protein sequence ID" value="KAK9056626.1"/>
    <property type="molecule type" value="Genomic_DNA"/>
</dbReference>
<evidence type="ECO:0000256" key="5">
    <source>
        <dbReference type="ARBA" id="ARBA00023288"/>
    </source>
</evidence>
<feature type="domain" description="MATH" evidence="8">
    <location>
        <begin position="425"/>
        <end position="553"/>
    </location>
</feature>
<dbReference type="Proteomes" id="UP001408789">
    <property type="component" value="Unassembled WGS sequence"/>
</dbReference>
<reference evidence="9 10" key="1">
    <citation type="submission" date="2024-04" db="EMBL/GenBank/DDBJ databases">
        <title>The reference genome of an endangered Asteraceae, Deinandra increscens subsp. villosa, native to the Central Coast of California.</title>
        <authorList>
            <person name="Guilliams M."/>
            <person name="Hasenstab-Lehman K."/>
            <person name="Meyer R."/>
            <person name="Mcevoy S."/>
        </authorList>
    </citation>
    <scope>NUCLEOTIDE SEQUENCE [LARGE SCALE GENOMIC DNA]</scope>
    <source>
        <tissue evidence="9">Leaf</tissue>
    </source>
</reference>
<evidence type="ECO:0000313" key="9">
    <source>
        <dbReference type="EMBL" id="KAK9056626.1"/>
    </source>
</evidence>
<evidence type="ECO:0000256" key="2">
    <source>
        <dbReference type="ARBA" id="ARBA00022741"/>
    </source>
</evidence>
<accession>A0AAP0GP98</accession>
<keyword evidence="2" id="KW-0547">Nucleotide-binding</keyword>
<dbReference type="InterPro" id="IPR005225">
    <property type="entry name" value="Small_GTP-bd"/>
</dbReference>
<feature type="domain" description="MATH" evidence="8">
    <location>
        <begin position="268"/>
        <end position="403"/>
    </location>
</feature>
<dbReference type="AlphaFoldDB" id="A0AAP0GP98"/>
<dbReference type="SMART" id="SM00175">
    <property type="entry name" value="RAB"/>
    <property type="match status" value="1"/>
</dbReference>
<evidence type="ECO:0000256" key="3">
    <source>
        <dbReference type="ARBA" id="ARBA00023134"/>
    </source>
</evidence>
<dbReference type="Gene3D" id="2.60.210.10">
    <property type="entry name" value="Apoptosis, Tumor Necrosis Factor Receptor Associated Protein 2, Chain A"/>
    <property type="match status" value="2"/>
</dbReference>
<evidence type="ECO:0000256" key="7">
    <source>
        <dbReference type="ARBA" id="ARBA00037868"/>
    </source>
</evidence>
<dbReference type="PROSITE" id="PS51421">
    <property type="entry name" value="RAS"/>
    <property type="match status" value="1"/>
</dbReference>
<keyword evidence="5" id="KW-0449">Lipoprotein</keyword>
<dbReference type="GO" id="GO:0012505">
    <property type="term" value="C:endomembrane system"/>
    <property type="evidence" value="ECO:0007669"/>
    <property type="project" value="UniProtKB-SubCell"/>
</dbReference>
<dbReference type="Gene3D" id="3.40.50.300">
    <property type="entry name" value="P-loop containing nucleotide triphosphate hydrolases"/>
    <property type="match status" value="1"/>
</dbReference>
<dbReference type="PRINTS" id="PR00449">
    <property type="entry name" value="RASTRNSFRMNG"/>
</dbReference>
<dbReference type="Pfam" id="PF22486">
    <property type="entry name" value="MATH_2"/>
    <property type="match status" value="2"/>
</dbReference>
<comment type="subcellular location">
    <subcellularLocation>
        <location evidence="7">Endomembrane system</location>
        <topology evidence="7">Lipid-anchor</topology>
    </subcellularLocation>
</comment>
<dbReference type="PANTHER" id="PTHR46162:SF52">
    <property type="entry name" value="SMALL GTPASE SUPERFAMILY-RELATED"/>
    <property type="match status" value="1"/>
</dbReference>
<dbReference type="Pfam" id="PF00071">
    <property type="entry name" value="Ras"/>
    <property type="match status" value="1"/>
</dbReference>
<dbReference type="SUPFAM" id="SSF49599">
    <property type="entry name" value="TRAF domain-like"/>
    <property type="match status" value="2"/>
</dbReference>